<dbReference type="GO" id="GO:0004523">
    <property type="term" value="F:RNA-DNA hybrid ribonuclease activity"/>
    <property type="evidence" value="ECO:0007669"/>
    <property type="project" value="InterPro"/>
</dbReference>
<dbReference type="AlphaFoldDB" id="A0A7J9FUF2"/>
<protein>
    <recommendedName>
        <fullName evidence="1">RNase H type-1 domain-containing protein</fullName>
    </recommendedName>
</protein>
<dbReference type="Pfam" id="PF13456">
    <property type="entry name" value="RVT_3"/>
    <property type="match status" value="1"/>
</dbReference>
<dbReference type="Proteomes" id="UP000593568">
    <property type="component" value="Unassembled WGS sequence"/>
</dbReference>
<sequence length="50" mass="5586">MWVHLFSDSAVERATGKASAGGAIRDMEGNWIVGFNHFLGNCTRFEAELW</sequence>
<dbReference type="GO" id="GO:0003676">
    <property type="term" value="F:nucleic acid binding"/>
    <property type="evidence" value="ECO:0007669"/>
    <property type="project" value="InterPro"/>
</dbReference>
<keyword evidence="3" id="KW-1185">Reference proteome</keyword>
<evidence type="ECO:0000313" key="3">
    <source>
        <dbReference type="Proteomes" id="UP000593568"/>
    </source>
</evidence>
<evidence type="ECO:0000313" key="2">
    <source>
        <dbReference type="EMBL" id="MBA0788939.1"/>
    </source>
</evidence>
<comment type="caution">
    <text evidence="2">The sequence shown here is derived from an EMBL/GenBank/DDBJ whole genome shotgun (WGS) entry which is preliminary data.</text>
</comment>
<feature type="domain" description="RNase H type-1" evidence="1">
    <location>
        <begin position="7"/>
        <end position="50"/>
    </location>
</feature>
<feature type="non-terminal residue" evidence="2">
    <location>
        <position position="50"/>
    </location>
</feature>
<name>A0A7J9FUF2_9ROSI</name>
<dbReference type="InterPro" id="IPR002156">
    <property type="entry name" value="RNaseH_domain"/>
</dbReference>
<evidence type="ECO:0000259" key="1">
    <source>
        <dbReference type="Pfam" id="PF13456"/>
    </source>
</evidence>
<proteinExistence type="predicted"/>
<organism evidence="2 3">
    <name type="scientific">Gossypium trilobum</name>
    <dbReference type="NCBI Taxonomy" id="34281"/>
    <lineage>
        <taxon>Eukaryota</taxon>
        <taxon>Viridiplantae</taxon>
        <taxon>Streptophyta</taxon>
        <taxon>Embryophyta</taxon>
        <taxon>Tracheophyta</taxon>
        <taxon>Spermatophyta</taxon>
        <taxon>Magnoliopsida</taxon>
        <taxon>eudicotyledons</taxon>
        <taxon>Gunneridae</taxon>
        <taxon>Pentapetalae</taxon>
        <taxon>rosids</taxon>
        <taxon>malvids</taxon>
        <taxon>Malvales</taxon>
        <taxon>Malvaceae</taxon>
        <taxon>Malvoideae</taxon>
        <taxon>Gossypium</taxon>
    </lineage>
</organism>
<accession>A0A7J9FUF2</accession>
<reference evidence="2 3" key="1">
    <citation type="journal article" date="2019" name="Genome Biol. Evol.">
        <title>Insights into the evolution of the New World diploid cottons (Gossypium, subgenus Houzingenia) based on genome sequencing.</title>
        <authorList>
            <person name="Grover C.E."/>
            <person name="Arick M.A. 2nd"/>
            <person name="Thrash A."/>
            <person name="Conover J.L."/>
            <person name="Sanders W.S."/>
            <person name="Peterson D.G."/>
            <person name="Frelichowski J.E."/>
            <person name="Scheffler J.A."/>
            <person name="Scheffler B.E."/>
            <person name="Wendel J.F."/>
        </authorList>
    </citation>
    <scope>NUCLEOTIDE SEQUENCE [LARGE SCALE GENOMIC DNA]</scope>
    <source>
        <strain evidence="2">8</strain>
        <tissue evidence="2">Leaf</tissue>
    </source>
</reference>
<gene>
    <name evidence="2" type="ORF">Gotri_025146</name>
</gene>
<dbReference type="EMBL" id="JABEZW010228717">
    <property type="protein sequence ID" value="MBA0788939.1"/>
    <property type="molecule type" value="Genomic_DNA"/>
</dbReference>